<dbReference type="GO" id="GO:0008270">
    <property type="term" value="F:zinc ion binding"/>
    <property type="evidence" value="ECO:0007669"/>
    <property type="project" value="UniProtKB-KW"/>
</dbReference>
<name>W2RYA8_CYPE1</name>
<feature type="region of interest" description="Disordered" evidence="7">
    <location>
        <begin position="107"/>
        <end position="145"/>
    </location>
</feature>
<feature type="region of interest" description="Disordered" evidence="7">
    <location>
        <begin position="334"/>
        <end position="371"/>
    </location>
</feature>
<keyword evidence="5" id="KW-0804">Transcription</keyword>
<dbReference type="SMART" id="SM00184">
    <property type="entry name" value="RING"/>
    <property type="match status" value="1"/>
</dbReference>
<feature type="region of interest" description="Disordered" evidence="7">
    <location>
        <begin position="174"/>
        <end position="194"/>
    </location>
</feature>
<dbReference type="EMBL" id="KB822719">
    <property type="protein sequence ID" value="ETN41412.1"/>
    <property type="molecule type" value="Genomic_DNA"/>
</dbReference>
<dbReference type="Pfam" id="PF13639">
    <property type="entry name" value="zf-RING_2"/>
    <property type="match status" value="1"/>
</dbReference>
<evidence type="ECO:0000256" key="1">
    <source>
        <dbReference type="ARBA" id="ARBA00000900"/>
    </source>
</evidence>
<dbReference type="GO" id="GO:0000209">
    <property type="term" value="P:protein polyubiquitination"/>
    <property type="evidence" value="ECO:0007669"/>
    <property type="project" value="TreeGrafter"/>
</dbReference>
<evidence type="ECO:0000259" key="8">
    <source>
        <dbReference type="PROSITE" id="PS50089"/>
    </source>
</evidence>
<dbReference type="PANTHER" id="PTHR46077">
    <property type="entry name" value="E3 UBIQUITIN-PROTEIN LIGASE TOPORS"/>
    <property type="match status" value="1"/>
</dbReference>
<keyword evidence="3" id="KW-0808">Transferase</keyword>
<comment type="catalytic activity">
    <reaction evidence="1">
        <text>S-ubiquitinyl-[E2 ubiquitin-conjugating enzyme]-L-cysteine + [acceptor protein]-L-lysine = [E2 ubiquitin-conjugating enzyme]-L-cysteine + N(6)-ubiquitinyl-[acceptor protein]-L-lysine.</text>
        <dbReference type="EC" id="2.3.2.27"/>
    </reaction>
</comment>
<dbReference type="EC" id="2.3.2.27" evidence="2"/>
<dbReference type="eggNOG" id="KOG0800">
    <property type="taxonomic scope" value="Eukaryota"/>
</dbReference>
<evidence type="ECO:0000256" key="5">
    <source>
        <dbReference type="ARBA" id="ARBA00023163"/>
    </source>
</evidence>
<evidence type="ECO:0000256" key="7">
    <source>
        <dbReference type="SAM" id="MobiDB-lite"/>
    </source>
</evidence>
<evidence type="ECO:0000256" key="6">
    <source>
        <dbReference type="PROSITE-ProRule" id="PRU00175"/>
    </source>
</evidence>
<dbReference type="InParanoid" id="W2RYA8"/>
<evidence type="ECO:0000313" key="9">
    <source>
        <dbReference type="EMBL" id="ETN41412.1"/>
    </source>
</evidence>
<dbReference type="PROSITE" id="PS50089">
    <property type="entry name" value="ZF_RING_2"/>
    <property type="match status" value="1"/>
</dbReference>
<dbReference type="SUPFAM" id="SSF57850">
    <property type="entry name" value="RING/U-box"/>
    <property type="match status" value="1"/>
</dbReference>
<protein>
    <recommendedName>
        <fullName evidence="2">RING-type E3 ubiquitin transferase</fullName>
        <ecNumber evidence="2">2.3.2.27</ecNumber>
    </recommendedName>
</protein>
<dbReference type="InterPro" id="IPR001841">
    <property type="entry name" value="Znf_RING"/>
</dbReference>
<dbReference type="Proteomes" id="UP000030752">
    <property type="component" value="Unassembled WGS sequence"/>
</dbReference>
<evidence type="ECO:0000256" key="4">
    <source>
        <dbReference type="ARBA" id="ARBA00023015"/>
    </source>
</evidence>
<keyword evidence="4" id="KW-0805">Transcription regulation</keyword>
<feature type="domain" description="RING-type" evidence="8">
    <location>
        <begin position="29"/>
        <end position="91"/>
    </location>
</feature>
<feature type="compositionally biased region" description="Acidic residues" evidence="7">
    <location>
        <begin position="352"/>
        <end position="365"/>
    </location>
</feature>
<dbReference type="OrthoDB" id="21204at2759"/>
<sequence length="371" mass="40536">MDLTPPPSRPPVSTSSHPSAIEIQSPEICVICLDLLSVASPADQDHSAARLTTSNGDTAKVATALPCQHSQFHYSCLGTWFSHSQTCPLCKTSVQCLTIHHDGSEAETITLPPSQPLPQRRPPPRRRFHPPTLFHPRSSGPAKPPTATELTLAFRRQLYARRIPSLYRGRGITRSGARKRPIRPNITPASFGPSAPDAQRLHRLATIWIRRELLLFPFLHPTSPEPSHPSSFTTTPTLPTGLGVTPRSHNDGGEYTRPPQRRTTAAHLLPFTLAVLQRIDLKGSAGQAVELLGEYLGRENAQLFCHELVGFLGSGARSVEEWDGEVMYWFDGEGEGEVRSGKGEVLGRLDDGDGGDEEGDEEEGEGPAVKR</sequence>
<reference evidence="9 10" key="1">
    <citation type="submission" date="2013-03" db="EMBL/GenBank/DDBJ databases">
        <title>The Genome Sequence of Phialophora europaea CBS 101466.</title>
        <authorList>
            <consortium name="The Broad Institute Genomics Platform"/>
            <person name="Cuomo C."/>
            <person name="de Hoog S."/>
            <person name="Gorbushina A."/>
            <person name="Walker B."/>
            <person name="Young S.K."/>
            <person name="Zeng Q."/>
            <person name="Gargeya S."/>
            <person name="Fitzgerald M."/>
            <person name="Haas B."/>
            <person name="Abouelleil A."/>
            <person name="Allen A.W."/>
            <person name="Alvarado L."/>
            <person name="Arachchi H.M."/>
            <person name="Berlin A.M."/>
            <person name="Chapman S.B."/>
            <person name="Gainer-Dewar J."/>
            <person name="Goldberg J."/>
            <person name="Griggs A."/>
            <person name="Gujja S."/>
            <person name="Hansen M."/>
            <person name="Howarth C."/>
            <person name="Imamovic A."/>
            <person name="Ireland A."/>
            <person name="Larimer J."/>
            <person name="McCowan C."/>
            <person name="Murphy C."/>
            <person name="Pearson M."/>
            <person name="Poon T.W."/>
            <person name="Priest M."/>
            <person name="Roberts A."/>
            <person name="Saif S."/>
            <person name="Shea T."/>
            <person name="Sisk P."/>
            <person name="Sykes S."/>
            <person name="Wortman J."/>
            <person name="Nusbaum C."/>
            <person name="Birren B."/>
        </authorList>
    </citation>
    <scope>NUCLEOTIDE SEQUENCE [LARGE SCALE GENOMIC DNA]</scope>
    <source>
        <strain evidence="9 10">CBS 101466</strain>
    </source>
</reference>
<keyword evidence="10" id="KW-1185">Reference proteome</keyword>
<keyword evidence="6" id="KW-0862">Zinc</keyword>
<feature type="compositionally biased region" description="Low complexity" evidence="7">
    <location>
        <begin position="228"/>
        <end position="246"/>
    </location>
</feature>
<organism evidence="9 10">
    <name type="scientific">Cyphellophora europaea (strain CBS 101466)</name>
    <name type="common">Phialophora europaea</name>
    <dbReference type="NCBI Taxonomy" id="1220924"/>
    <lineage>
        <taxon>Eukaryota</taxon>
        <taxon>Fungi</taxon>
        <taxon>Dikarya</taxon>
        <taxon>Ascomycota</taxon>
        <taxon>Pezizomycotina</taxon>
        <taxon>Eurotiomycetes</taxon>
        <taxon>Chaetothyriomycetidae</taxon>
        <taxon>Chaetothyriales</taxon>
        <taxon>Cyphellophoraceae</taxon>
        <taxon>Cyphellophora</taxon>
    </lineage>
</organism>
<dbReference type="PANTHER" id="PTHR46077:SF1">
    <property type="entry name" value="TOP1 BINDING ARGININE_SERINE RICH PROTEIN, E3 UBIQUITIN LIGASE"/>
    <property type="match status" value="1"/>
</dbReference>
<dbReference type="InterPro" id="IPR013083">
    <property type="entry name" value="Znf_RING/FYVE/PHD"/>
</dbReference>
<evidence type="ECO:0000256" key="3">
    <source>
        <dbReference type="ARBA" id="ARBA00022679"/>
    </source>
</evidence>
<dbReference type="HOGENOM" id="CLU_050242_0_1_1"/>
<dbReference type="GeneID" id="19970686"/>
<dbReference type="STRING" id="1220924.W2RYA8"/>
<keyword evidence="6" id="KW-0863">Zinc-finger</keyword>
<dbReference type="Gene3D" id="3.30.40.10">
    <property type="entry name" value="Zinc/RING finger domain, C3HC4 (zinc finger)"/>
    <property type="match status" value="1"/>
</dbReference>
<dbReference type="VEuPathDB" id="FungiDB:HMPREF1541_03347"/>
<evidence type="ECO:0000313" key="10">
    <source>
        <dbReference type="Proteomes" id="UP000030752"/>
    </source>
</evidence>
<proteinExistence type="predicted"/>
<accession>W2RYA8</accession>
<feature type="compositionally biased region" description="Basic and acidic residues" evidence="7">
    <location>
        <begin position="336"/>
        <end position="351"/>
    </location>
</feature>
<dbReference type="GO" id="GO:0006513">
    <property type="term" value="P:protein monoubiquitination"/>
    <property type="evidence" value="ECO:0007669"/>
    <property type="project" value="TreeGrafter"/>
</dbReference>
<gene>
    <name evidence="9" type="ORF">HMPREF1541_03347</name>
</gene>
<feature type="region of interest" description="Disordered" evidence="7">
    <location>
        <begin position="224"/>
        <end position="259"/>
    </location>
</feature>
<keyword evidence="6" id="KW-0479">Metal-binding</keyword>
<dbReference type="RefSeq" id="XP_008715921.1">
    <property type="nucleotide sequence ID" value="XM_008717699.1"/>
</dbReference>
<dbReference type="GO" id="GO:0061630">
    <property type="term" value="F:ubiquitin protein ligase activity"/>
    <property type="evidence" value="ECO:0007669"/>
    <property type="project" value="UniProtKB-EC"/>
</dbReference>
<evidence type="ECO:0000256" key="2">
    <source>
        <dbReference type="ARBA" id="ARBA00012483"/>
    </source>
</evidence>
<dbReference type="AlphaFoldDB" id="W2RYA8"/>